<sequence>MSTGLYYETAEATPAAPWLILIHGLFGNLDNLAVIKRHFSQQYNVLSIDLPDHGKSDWAQPFSLSHTVEEVNQVLLHVGAREYHLLGHSLGGKAAMFYALHYPEHVASLIVADIAPVSYPARHNEIIAGLKAVDLEQITQRKQADSQLAEYVDNPGVRQFLLKSLYQNAQQQWQWRFNIEGLSEAYDNIRGWPDSTLQFNKPTLFIKGSESDYIQSEYKAAIAKHFPLAKAHIIEGTGHWLHAEKPAAFNSVVEGFLRRQD</sequence>
<keyword evidence="4" id="KW-1185">Reference proteome</keyword>
<dbReference type="Gene3D" id="3.40.50.1820">
    <property type="entry name" value="alpha/beta hydrolase"/>
    <property type="match status" value="1"/>
</dbReference>
<accession>A0A346NLG9</accession>
<dbReference type="Pfam" id="PF00561">
    <property type="entry name" value="Abhydrolase_1"/>
    <property type="match status" value="1"/>
</dbReference>
<dbReference type="PRINTS" id="PR00412">
    <property type="entry name" value="EPOXHYDRLASE"/>
</dbReference>
<protein>
    <submittedName>
        <fullName evidence="3">Alpha/beta fold hydrolase</fullName>
    </submittedName>
</protein>
<dbReference type="GO" id="GO:0016787">
    <property type="term" value="F:hydrolase activity"/>
    <property type="evidence" value="ECO:0007669"/>
    <property type="project" value="UniProtKB-KW"/>
</dbReference>
<dbReference type="EMBL" id="CP031769">
    <property type="protein sequence ID" value="AXR06376.1"/>
    <property type="molecule type" value="Genomic_DNA"/>
</dbReference>
<reference evidence="3 4" key="1">
    <citation type="submission" date="2018-08" db="EMBL/GenBank/DDBJ databases">
        <title>Salinimonas sediminis sp. nov., a piezophilic bacterium isolated from a deep-sea sediment sample from the New Britain Trench.</title>
        <authorList>
            <person name="Cao J."/>
        </authorList>
    </citation>
    <scope>NUCLEOTIDE SEQUENCE [LARGE SCALE GENOMIC DNA]</scope>
    <source>
        <strain evidence="3 4">N102</strain>
    </source>
</reference>
<feature type="domain" description="AB hydrolase-1" evidence="2">
    <location>
        <begin position="17"/>
        <end position="246"/>
    </location>
</feature>
<dbReference type="AlphaFoldDB" id="A0A346NLG9"/>
<dbReference type="InterPro" id="IPR029058">
    <property type="entry name" value="AB_hydrolase_fold"/>
</dbReference>
<proteinExistence type="predicted"/>
<dbReference type="PANTHER" id="PTHR46118:SF4">
    <property type="entry name" value="PROTEIN ABHD11"/>
    <property type="match status" value="1"/>
</dbReference>
<dbReference type="InterPro" id="IPR000073">
    <property type="entry name" value="AB_hydrolase_1"/>
</dbReference>
<gene>
    <name evidence="3" type="ORF">D0Y50_08365</name>
</gene>
<dbReference type="InterPro" id="IPR000639">
    <property type="entry name" value="Epox_hydrolase-like"/>
</dbReference>
<dbReference type="OrthoDB" id="9808398at2"/>
<evidence type="ECO:0000313" key="4">
    <source>
        <dbReference type="Proteomes" id="UP000262073"/>
    </source>
</evidence>
<dbReference type="PANTHER" id="PTHR46118">
    <property type="entry name" value="PROTEIN ABHD11"/>
    <property type="match status" value="1"/>
</dbReference>
<keyword evidence="1 3" id="KW-0378">Hydrolase</keyword>
<dbReference type="PRINTS" id="PR00111">
    <property type="entry name" value="ABHYDROLASE"/>
</dbReference>
<organism evidence="3 4">
    <name type="scientific">Salinimonas sediminis</name>
    <dbReference type="NCBI Taxonomy" id="2303538"/>
    <lineage>
        <taxon>Bacteria</taxon>
        <taxon>Pseudomonadati</taxon>
        <taxon>Pseudomonadota</taxon>
        <taxon>Gammaproteobacteria</taxon>
        <taxon>Alteromonadales</taxon>
        <taxon>Alteromonadaceae</taxon>
        <taxon>Alteromonas/Salinimonas group</taxon>
        <taxon>Salinimonas</taxon>
    </lineage>
</organism>
<dbReference type="KEGG" id="salm:D0Y50_08365"/>
<dbReference type="Proteomes" id="UP000262073">
    <property type="component" value="Chromosome"/>
</dbReference>
<evidence type="ECO:0000313" key="3">
    <source>
        <dbReference type="EMBL" id="AXR06376.1"/>
    </source>
</evidence>
<dbReference type="SUPFAM" id="SSF53474">
    <property type="entry name" value="alpha/beta-Hydrolases"/>
    <property type="match status" value="1"/>
</dbReference>
<name>A0A346NLG9_9ALTE</name>
<dbReference type="RefSeq" id="WP_117316424.1">
    <property type="nucleotide sequence ID" value="NZ_CP031769.1"/>
</dbReference>
<evidence type="ECO:0000256" key="1">
    <source>
        <dbReference type="ARBA" id="ARBA00022801"/>
    </source>
</evidence>
<evidence type="ECO:0000259" key="2">
    <source>
        <dbReference type="Pfam" id="PF00561"/>
    </source>
</evidence>